<comment type="caution">
    <text evidence="6">The sequence shown here is derived from an EMBL/GenBank/DDBJ whole genome shotgun (WGS) entry which is preliminary data.</text>
</comment>
<dbReference type="EMBL" id="LBPX01000016">
    <property type="protein sequence ID" value="KKP67325.1"/>
    <property type="molecule type" value="Genomic_DNA"/>
</dbReference>
<evidence type="ECO:0000313" key="7">
    <source>
        <dbReference type="Proteomes" id="UP000034127"/>
    </source>
</evidence>
<feature type="domain" description="Type II secretion system protein GspE N-terminal" evidence="5">
    <location>
        <begin position="63"/>
        <end position="138"/>
    </location>
</feature>
<accession>A0A0G0DWA5</accession>
<dbReference type="GO" id="GO:0016887">
    <property type="term" value="F:ATP hydrolysis activity"/>
    <property type="evidence" value="ECO:0007669"/>
    <property type="project" value="TreeGrafter"/>
</dbReference>
<dbReference type="Gene3D" id="3.40.50.300">
    <property type="entry name" value="P-loop containing nucleotide triphosphate hydrolases"/>
    <property type="match status" value="1"/>
</dbReference>
<dbReference type="GO" id="GO:0005886">
    <property type="term" value="C:plasma membrane"/>
    <property type="evidence" value="ECO:0007669"/>
    <property type="project" value="TreeGrafter"/>
</dbReference>
<evidence type="ECO:0000256" key="1">
    <source>
        <dbReference type="ARBA" id="ARBA00006611"/>
    </source>
</evidence>
<dbReference type="GO" id="GO:0005524">
    <property type="term" value="F:ATP binding"/>
    <property type="evidence" value="ECO:0007669"/>
    <property type="project" value="UniProtKB-KW"/>
</dbReference>
<gene>
    <name evidence="6" type="ORF">UR63_C0016G0004</name>
</gene>
<dbReference type="Proteomes" id="UP000034127">
    <property type="component" value="Unassembled WGS sequence"/>
</dbReference>
<dbReference type="Gene3D" id="3.30.450.90">
    <property type="match status" value="1"/>
</dbReference>
<keyword evidence="3" id="KW-0067">ATP-binding</keyword>
<dbReference type="PANTHER" id="PTHR30258">
    <property type="entry name" value="TYPE II SECRETION SYSTEM PROTEIN GSPE-RELATED"/>
    <property type="match status" value="1"/>
</dbReference>
<evidence type="ECO:0000313" key="6">
    <source>
        <dbReference type="EMBL" id="KKP67325.1"/>
    </source>
</evidence>
<organism evidence="6 7">
    <name type="scientific">Candidatus Roizmanbacteria bacterium GW2011_GWC2_35_12</name>
    <dbReference type="NCBI Taxonomy" id="1618485"/>
    <lineage>
        <taxon>Bacteria</taxon>
        <taxon>Candidatus Roizmaniibacteriota</taxon>
    </lineage>
</organism>
<dbReference type="Gene3D" id="3.30.300.160">
    <property type="entry name" value="Type II secretion system, protein E, N-terminal domain"/>
    <property type="match status" value="1"/>
</dbReference>
<dbReference type="InterPro" id="IPR001482">
    <property type="entry name" value="T2SS/T4SS_dom"/>
</dbReference>
<reference evidence="6 7" key="1">
    <citation type="journal article" date="2015" name="Nature">
        <title>rRNA introns, odd ribosomes, and small enigmatic genomes across a large radiation of phyla.</title>
        <authorList>
            <person name="Brown C.T."/>
            <person name="Hug L.A."/>
            <person name="Thomas B.C."/>
            <person name="Sharon I."/>
            <person name="Castelle C.J."/>
            <person name="Singh A."/>
            <person name="Wilkins M.J."/>
            <person name="Williams K.H."/>
            <person name="Banfield J.F."/>
        </authorList>
    </citation>
    <scope>NUCLEOTIDE SEQUENCE [LARGE SCALE GENOMIC DNA]</scope>
</reference>
<name>A0A0G0DWA5_9BACT</name>
<dbReference type="InterPro" id="IPR027417">
    <property type="entry name" value="P-loop_NTPase"/>
</dbReference>
<feature type="domain" description="Bacterial type II secretion system protein E" evidence="4">
    <location>
        <begin position="164"/>
        <end position="552"/>
    </location>
</feature>
<dbReference type="CDD" id="cd01129">
    <property type="entry name" value="PulE-GspE-like"/>
    <property type="match status" value="1"/>
</dbReference>
<dbReference type="PANTHER" id="PTHR30258:SF3">
    <property type="entry name" value="SLL1921 PROTEIN"/>
    <property type="match status" value="1"/>
</dbReference>
<dbReference type="FunFam" id="3.40.50.300:FF:000398">
    <property type="entry name" value="Type IV pilus assembly ATPase PilB"/>
    <property type="match status" value="1"/>
</dbReference>
<dbReference type="AlphaFoldDB" id="A0A0G0DWA5"/>
<dbReference type="Pfam" id="PF00437">
    <property type="entry name" value="T2SSE"/>
    <property type="match status" value="1"/>
</dbReference>
<dbReference type="InterPro" id="IPR037257">
    <property type="entry name" value="T2SS_E_N_sf"/>
</dbReference>
<comment type="similarity">
    <text evidence="1">Belongs to the GSP E family.</text>
</comment>
<dbReference type="Pfam" id="PF05157">
    <property type="entry name" value="MshEN"/>
    <property type="match status" value="1"/>
</dbReference>
<sequence>MIKVITDEALKGLVLKYSLTNATGLLEIQDYMNNTGADFYDSLIEKNIANDEKLGLIIADHLKYPFVSLAKISIPEDTFRIVPERIARKHKVICFGKDQSGIKLAMSNPKNQVIIDSLIKKTNEKITPYYATERDIVGTFYIYQKDLQKTFNDLIEESTTQPLKDIPIAKIVDLIISYASQDKSSDIHIEPQDKDTIVRFRIDGMLHDIFKLPVKLHDRILTRIKVLSRLRTDEHLSAQDGKMRFTTEEEIIDIRVSILPIVDGEKVVLRLLSTHARQFSLSDLGMSEADLAKITNAMKKSYGMILSTGPTGSGKSTSIYSILKILNRREKNITTIEDPVEYRIRGVNQINVNVKTGLTFASGLRSILRQDPNVIFVGEIRDMETAGIAVNAALTGHLVVSTLHTNDAATALPRLIDMKVEPFLVASTINIIIAQRLIRKICEMCKTSSEIPLSELEKNFSKVTVEKHFGHDLKTLIYFGKGCKICHDTGFSGRIGVFEVLEVTKGIKKMIVEKNDADLIVKQAILEGMSTMLDDGLNKVAKGLTTLEEVLRVTKVETS</sequence>
<keyword evidence="2" id="KW-0547">Nucleotide-binding</keyword>
<evidence type="ECO:0000256" key="3">
    <source>
        <dbReference type="ARBA" id="ARBA00022840"/>
    </source>
</evidence>
<dbReference type="PATRIC" id="fig|1618485.3.peg.496"/>
<protein>
    <submittedName>
        <fullName evidence="6">Type II secretion system protein E (GspE)</fullName>
    </submittedName>
</protein>
<dbReference type="SUPFAM" id="SSF160246">
    <property type="entry name" value="EspE N-terminal domain-like"/>
    <property type="match status" value="1"/>
</dbReference>
<evidence type="ECO:0000256" key="2">
    <source>
        <dbReference type="ARBA" id="ARBA00022741"/>
    </source>
</evidence>
<dbReference type="SUPFAM" id="SSF52540">
    <property type="entry name" value="P-loop containing nucleoside triphosphate hydrolases"/>
    <property type="match status" value="1"/>
</dbReference>
<dbReference type="InterPro" id="IPR007831">
    <property type="entry name" value="T2SS_GspE_N"/>
</dbReference>
<evidence type="ECO:0000259" key="4">
    <source>
        <dbReference type="Pfam" id="PF00437"/>
    </source>
</evidence>
<proteinExistence type="inferred from homology"/>
<evidence type="ECO:0000259" key="5">
    <source>
        <dbReference type="Pfam" id="PF05157"/>
    </source>
</evidence>